<name>A0A1G6UC35_9GAMM</name>
<dbReference type="PROSITE" id="PS51318">
    <property type="entry name" value="TAT"/>
    <property type="match status" value="1"/>
</dbReference>
<evidence type="ECO:0000313" key="2">
    <source>
        <dbReference type="EMBL" id="SDD38157.1"/>
    </source>
</evidence>
<keyword evidence="1" id="KW-1133">Transmembrane helix</keyword>
<keyword evidence="1" id="KW-0472">Membrane</keyword>
<dbReference type="EMBL" id="FNAG01000002">
    <property type="protein sequence ID" value="SDD38157.1"/>
    <property type="molecule type" value="Genomic_DNA"/>
</dbReference>
<dbReference type="Proteomes" id="UP000199603">
    <property type="component" value="Unassembled WGS sequence"/>
</dbReference>
<feature type="transmembrane region" description="Helical" evidence="1">
    <location>
        <begin position="433"/>
        <end position="452"/>
    </location>
</feature>
<keyword evidence="1" id="KW-0812">Transmembrane</keyword>
<reference evidence="2 3" key="1">
    <citation type="submission" date="2016-10" db="EMBL/GenBank/DDBJ databases">
        <authorList>
            <person name="de Groot N.N."/>
        </authorList>
    </citation>
    <scope>NUCLEOTIDE SEQUENCE [LARGE SCALE GENOMIC DNA]</scope>
    <source>
        <strain evidence="2 3">DSM 16957</strain>
    </source>
</reference>
<organism evidence="2 3">
    <name type="scientific">Aquimonas voraii</name>
    <dbReference type="NCBI Taxonomy" id="265719"/>
    <lineage>
        <taxon>Bacteria</taxon>
        <taxon>Pseudomonadati</taxon>
        <taxon>Pseudomonadota</taxon>
        <taxon>Gammaproteobacteria</taxon>
        <taxon>Lysobacterales</taxon>
        <taxon>Lysobacteraceae</taxon>
        <taxon>Aquimonas</taxon>
    </lineage>
</organism>
<sequence>MKSRPAEFSFHRRSFLASGGGFAVGAASLAGIATLPAAEAKPPRCASDASSDGFHSTWGSLRLALLEAGNQRLALPLIIRSPDGGATIDLSGSNPQIRLGRGASELLLEPKGLKLAGDRRMRPWNGDSVAALLAHLSARQDLQRDLFALRTAVFAAYPEYLARTGATTFKALAQQQARSAARIAAFGRKPTSNERCRVETVVEETTRTVRTTVELIVSAAERYAACSERCDRRFLSRGREDVVGFTLCEADCLASGFVDLVVGTVELVETLVETVTRQVLECSGKAIKDHWIDPFRGRFDVSPQAGLLAGASAVQSAIPAELLPKAIDVLVKMVKNFPAAIQCVANGRWSITELQTVGVEIEGVGQVPLGITVCMDHDCAMKLLGAGLAADAFSIINQLIVLGTETSVAALVAQAGLTGAAAAVATQVVLGMLAVLIVLMVHLLIVAGQIVVYESLGLIEEGICITHPSLPVILAGVANPLLGLLALGNMPLIVTPRD</sequence>
<gene>
    <name evidence="2" type="ORF">SAMN04488509_102238</name>
</gene>
<proteinExistence type="predicted"/>
<evidence type="ECO:0000256" key="1">
    <source>
        <dbReference type="SAM" id="Phobius"/>
    </source>
</evidence>
<accession>A0A1G6UC35</accession>
<evidence type="ECO:0000313" key="3">
    <source>
        <dbReference type="Proteomes" id="UP000199603"/>
    </source>
</evidence>
<dbReference type="RefSeq" id="WP_091240018.1">
    <property type="nucleotide sequence ID" value="NZ_FNAG01000002.1"/>
</dbReference>
<dbReference type="InterPro" id="IPR006311">
    <property type="entry name" value="TAT_signal"/>
</dbReference>
<keyword evidence="3" id="KW-1185">Reference proteome</keyword>
<feature type="transmembrane region" description="Helical" evidence="1">
    <location>
        <begin position="472"/>
        <end position="494"/>
    </location>
</feature>
<protein>
    <submittedName>
        <fullName evidence="2">Uncharacterized protein</fullName>
    </submittedName>
</protein>
<dbReference type="AlphaFoldDB" id="A0A1G6UC35"/>